<reference evidence="8" key="1">
    <citation type="journal article" date="2021" name="Nat. Commun.">
        <title>Genomic analyses provide insights into spinach domestication and the genetic basis of agronomic traits.</title>
        <authorList>
            <person name="Cai X."/>
            <person name="Sun X."/>
            <person name="Xu C."/>
            <person name="Sun H."/>
            <person name="Wang X."/>
            <person name="Ge C."/>
            <person name="Zhang Z."/>
            <person name="Wang Q."/>
            <person name="Fei Z."/>
            <person name="Jiao C."/>
            <person name="Wang Q."/>
        </authorList>
    </citation>
    <scope>NUCLEOTIDE SEQUENCE [LARGE SCALE GENOMIC DNA]</scope>
    <source>
        <strain evidence="8">cv. Varoflay</strain>
    </source>
</reference>
<dbReference type="AlphaFoldDB" id="A0A9R0KBZ8"/>
<comment type="similarity">
    <text evidence="2">Belongs to the major facilitator superfamily. Folate-biopterin transporter (TC 2.A.71) family.</text>
</comment>
<feature type="transmembrane region" description="Helical" evidence="7">
    <location>
        <begin position="241"/>
        <end position="262"/>
    </location>
</feature>
<dbReference type="GeneID" id="110804753"/>
<dbReference type="PANTHER" id="PTHR31585">
    <property type="entry name" value="FOLATE-BIOPTERIN TRANSPORTER 1, CHLOROPLASTIC"/>
    <property type="match status" value="1"/>
</dbReference>
<evidence type="ECO:0000256" key="7">
    <source>
        <dbReference type="SAM" id="Phobius"/>
    </source>
</evidence>
<dbReference type="GO" id="GO:0016020">
    <property type="term" value="C:membrane"/>
    <property type="evidence" value="ECO:0007669"/>
    <property type="project" value="UniProtKB-SubCell"/>
</dbReference>
<dbReference type="InterPro" id="IPR004324">
    <property type="entry name" value="FBT"/>
</dbReference>
<feature type="transmembrane region" description="Helical" evidence="7">
    <location>
        <begin position="268"/>
        <end position="286"/>
    </location>
</feature>
<evidence type="ECO:0000256" key="3">
    <source>
        <dbReference type="ARBA" id="ARBA00022448"/>
    </source>
</evidence>
<proteinExistence type="inferred from homology"/>
<name>A0A9R0KBZ8_SPIOL</name>
<evidence type="ECO:0000313" key="8">
    <source>
        <dbReference type="Proteomes" id="UP000813463"/>
    </source>
</evidence>
<feature type="transmembrane region" description="Helical" evidence="7">
    <location>
        <begin position="337"/>
        <end position="355"/>
    </location>
</feature>
<gene>
    <name evidence="9" type="primary">LOC110804753</name>
</gene>
<sequence>MVSLVIPNGLISSPILFTKNPAKFPKSSSSLKLPIICFDSQTSKFLTPYDFINKLWKPNSRKYTNSVVIAPKSKGMRGRSGDEIVVEIKKIGGSRKGSGSNSRKQMVVLCGLGYWVQGFRCFPWLALNFHMAQNLNFDPSTLQLVQNCGNLPMVAKPLYGILSDALYIGSAHRIPYVCIGVILQVLSWGPLSLIPFVGEALPTLMACVLLSNLGAAITEVAQDALIAEYGQKHKIVGIQSYAFMAIAVAGILGNSLGGILLLKIYPRALLLIFTLLLSVQLLISLLTKEESLGLQKPVVNQSSSISIVEQSSTISNIKKQFSGLQVALTEDKISRPLFWAVASIAVVPMLTGSIFCYQTQSLNLDPSIIGISKVIGQMLLLSLTVLYDRFWKNIPMRKLIGIVQCLYAFSLLLDLILVNQINLKLGVPNNVFALCFSGLAETIAIFKTVPFFVLIGSLCPSGSEASVTAFLASALTLSSIISCFLGIGLTSILGITSDNYSSLSVGIMLQSLAALVPLVWINNLPITQVSVEKERKKGRSKRTRKNRRVGRVPLNLTQSFAYRRERESETQR</sequence>
<dbReference type="GO" id="GO:0008517">
    <property type="term" value="F:folic acid transmembrane transporter activity"/>
    <property type="evidence" value="ECO:0000318"/>
    <property type="project" value="GO_Central"/>
</dbReference>
<evidence type="ECO:0000256" key="1">
    <source>
        <dbReference type="ARBA" id="ARBA00004141"/>
    </source>
</evidence>
<feature type="transmembrane region" description="Helical" evidence="7">
    <location>
        <begin position="467"/>
        <end position="495"/>
    </location>
</feature>
<dbReference type="InterPro" id="IPR036259">
    <property type="entry name" value="MFS_trans_sf"/>
</dbReference>
<dbReference type="GO" id="GO:0098838">
    <property type="term" value="P:folate transmembrane transport"/>
    <property type="evidence" value="ECO:0000318"/>
    <property type="project" value="GO_Central"/>
</dbReference>
<dbReference type="Gene3D" id="1.20.1250.20">
    <property type="entry name" value="MFS general substrate transporter like domains"/>
    <property type="match status" value="1"/>
</dbReference>
<dbReference type="InterPro" id="IPR039309">
    <property type="entry name" value="BT1"/>
</dbReference>
<keyword evidence="8" id="KW-1185">Reference proteome</keyword>
<accession>A0A9R0KBZ8</accession>
<keyword evidence="4 7" id="KW-0812">Transmembrane</keyword>
<keyword evidence="5 7" id="KW-1133">Transmembrane helix</keyword>
<dbReference type="KEGG" id="soe:110804753"/>
<organism evidence="8 9">
    <name type="scientific">Spinacia oleracea</name>
    <name type="common">Spinach</name>
    <dbReference type="NCBI Taxonomy" id="3562"/>
    <lineage>
        <taxon>Eukaryota</taxon>
        <taxon>Viridiplantae</taxon>
        <taxon>Streptophyta</taxon>
        <taxon>Embryophyta</taxon>
        <taxon>Tracheophyta</taxon>
        <taxon>Spermatophyta</taxon>
        <taxon>Magnoliopsida</taxon>
        <taxon>eudicotyledons</taxon>
        <taxon>Gunneridae</taxon>
        <taxon>Pentapetalae</taxon>
        <taxon>Caryophyllales</taxon>
        <taxon>Chenopodiaceae</taxon>
        <taxon>Chenopodioideae</taxon>
        <taxon>Anserineae</taxon>
        <taxon>Spinacia</taxon>
    </lineage>
</organism>
<feature type="transmembrane region" description="Helical" evidence="7">
    <location>
        <begin position="200"/>
        <end position="221"/>
    </location>
</feature>
<feature type="transmembrane region" description="Helical" evidence="7">
    <location>
        <begin position="367"/>
        <end position="387"/>
    </location>
</feature>
<protein>
    <submittedName>
        <fullName evidence="9">Probable folate-biopterin transporter 9, chloroplastic isoform X1</fullName>
    </submittedName>
</protein>
<dbReference type="RefSeq" id="XP_021866050.1">
    <property type="nucleotide sequence ID" value="XM_022010358.2"/>
</dbReference>
<dbReference type="OrthoDB" id="1923497at2759"/>
<feature type="transmembrane region" description="Helical" evidence="7">
    <location>
        <begin position="399"/>
        <end position="419"/>
    </location>
</feature>
<evidence type="ECO:0000256" key="4">
    <source>
        <dbReference type="ARBA" id="ARBA00022692"/>
    </source>
</evidence>
<dbReference type="Pfam" id="PF03092">
    <property type="entry name" value="BT1"/>
    <property type="match status" value="1"/>
</dbReference>
<evidence type="ECO:0000256" key="5">
    <source>
        <dbReference type="ARBA" id="ARBA00022989"/>
    </source>
</evidence>
<feature type="transmembrane region" description="Helical" evidence="7">
    <location>
        <begin position="431"/>
        <end position="455"/>
    </location>
</feature>
<evidence type="ECO:0000256" key="2">
    <source>
        <dbReference type="ARBA" id="ARBA00007015"/>
    </source>
</evidence>
<keyword evidence="6 7" id="KW-0472">Membrane</keyword>
<keyword evidence="3" id="KW-0813">Transport</keyword>
<feature type="transmembrane region" description="Helical" evidence="7">
    <location>
        <begin position="507"/>
        <end position="531"/>
    </location>
</feature>
<dbReference type="PANTHER" id="PTHR31585:SF12">
    <property type="entry name" value="FOLATE-BIOPTERIN TRANSPORTER 9, CHLOROPLASTIC-RELATED"/>
    <property type="match status" value="1"/>
</dbReference>
<evidence type="ECO:0000313" key="9">
    <source>
        <dbReference type="RefSeq" id="XP_021866050.1"/>
    </source>
</evidence>
<evidence type="ECO:0000256" key="6">
    <source>
        <dbReference type="ARBA" id="ARBA00023136"/>
    </source>
</evidence>
<reference evidence="9" key="2">
    <citation type="submission" date="2025-08" db="UniProtKB">
        <authorList>
            <consortium name="RefSeq"/>
        </authorList>
    </citation>
    <scope>IDENTIFICATION</scope>
    <source>
        <tissue evidence="9">Leaf</tissue>
    </source>
</reference>
<dbReference type="SUPFAM" id="SSF103473">
    <property type="entry name" value="MFS general substrate transporter"/>
    <property type="match status" value="1"/>
</dbReference>
<dbReference type="NCBIfam" id="TIGR00788">
    <property type="entry name" value="fbt"/>
    <property type="match status" value="1"/>
</dbReference>
<dbReference type="Proteomes" id="UP000813463">
    <property type="component" value="Chromosome 3"/>
</dbReference>
<comment type="subcellular location">
    <subcellularLocation>
        <location evidence="1">Membrane</location>
        <topology evidence="1">Multi-pass membrane protein</topology>
    </subcellularLocation>
</comment>